<dbReference type="Pfam" id="PF21307">
    <property type="entry name" value="Glyco_hydro_95_C"/>
    <property type="match status" value="1"/>
</dbReference>
<dbReference type="GO" id="GO:0004560">
    <property type="term" value="F:alpha-L-fucosidase activity"/>
    <property type="evidence" value="ECO:0007669"/>
    <property type="project" value="TreeGrafter"/>
</dbReference>
<dbReference type="Gene3D" id="2.60.40.1180">
    <property type="entry name" value="Golgi alpha-mannosidase II"/>
    <property type="match status" value="1"/>
</dbReference>
<evidence type="ECO:0000313" key="2">
    <source>
        <dbReference type="EMBL" id="MCJ8012083.1"/>
    </source>
</evidence>
<dbReference type="InterPro" id="IPR013780">
    <property type="entry name" value="Glyco_hydro_b"/>
</dbReference>
<dbReference type="PANTHER" id="PTHR31084">
    <property type="entry name" value="ALPHA-L-FUCOSIDASE 2"/>
    <property type="match status" value="1"/>
</dbReference>
<reference evidence="2" key="1">
    <citation type="submission" date="2022-04" db="EMBL/GenBank/DDBJ databases">
        <title>Paenibacillus mangrovi sp. nov., a novel endophytic bacterium isolated from bark of Kandelia candel.</title>
        <authorList>
            <person name="Tuo L."/>
        </authorList>
    </citation>
    <scope>NUCLEOTIDE SEQUENCE</scope>
    <source>
        <strain evidence="2">KQZ6P-2</strain>
    </source>
</reference>
<organism evidence="2 3">
    <name type="scientific">Paenibacillus mangrovi</name>
    <dbReference type="NCBI Taxonomy" id="2931978"/>
    <lineage>
        <taxon>Bacteria</taxon>
        <taxon>Bacillati</taxon>
        <taxon>Bacillota</taxon>
        <taxon>Bacilli</taxon>
        <taxon>Bacillales</taxon>
        <taxon>Paenibacillaceae</taxon>
        <taxon>Paenibacillus</taxon>
    </lineage>
</organism>
<accession>A0A9X1WNA7</accession>
<proteinExistence type="predicted"/>
<evidence type="ECO:0000259" key="1">
    <source>
        <dbReference type="Pfam" id="PF21307"/>
    </source>
</evidence>
<dbReference type="SUPFAM" id="SSF48208">
    <property type="entry name" value="Six-hairpin glycosidases"/>
    <property type="match status" value="1"/>
</dbReference>
<gene>
    <name evidence="2" type="ORF">MUG84_10045</name>
</gene>
<comment type="caution">
    <text evidence="2">The sequence shown here is derived from an EMBL/GenBank/DDBJ whole genome shotgun (WGS) entry which is preliminary data.</text>
</comment>
<name>A0A9X1WNA7_9BACL</name>
<dbReference type="GO" id="GO:0005975">
    <property type="term" value="P:carbohydrate metabolic process"/>
    <property type="evidence" value="ECO:0007669"/>
    <property type="project" value="InterPro"/>
</dbReference>
<feature type="domain" description="Alpha fucosidase A-like C-terminal" evidence="1">
    <location>
        <begin position="51"/>
        <end position="116"/>
    </location>
</feature>
<dbReference type="PANTHER" id="PTHR31084:SF0">
    <property type="entry name" value="ALPHA-L-FUCOSIDASE 2"/>
    <property type="match status" value="1"/>
</dbReference>
<sequence length="158" mass="17504">MMSRSAVINNFYTLHNDWRNMGIGLSMDWAPFQIDANMGWTAAMQEMLLYSEPGLMRLLPALPDRWIRGRVHGMLACGSIEVDVDWNRKGGTLSVRLMSAAIDQPVTMELPQGCSILETPAPSVDRDVDSSAPVTPDGRRLQVLLKAGEPLVKTMSFV</sequence>
<dbReference type="Proteomes" id="UP001139347">
    <property type="component" value="Unassembled WGS sequence"/>
</dbReference>
<protein>
    <recommendedName>
        <fullName evidence="1">Alpha fucosidase A-like C-terminal domain-containing protein</fullName>
    </recommendedName>
</protein>
<dbReference type="InterPro" id="IPR049053">
    <property type="entry name" value="AFCA-like_C"/>
</dbReference>
<dbReference type="EMBL" id="JALIRP010000003">
    <property type="protein sequence ID" value="MCJ8012083.1"/>
    <property type="molecule type" value="Genomic_DNA"/>
</dbReference>
<evidence type="ECO:0000313" key="3">
    <source>
        <dbReference type="Proteomes" id="UP001139347"/>
    </source>
</evidence>
<dbReference type="InterPro" id="IPR008928">
    <property type="entry name" value="6-hairpin_glycosidase_sf"/>
</dbReference>
<dbReference type="AlphaFoldDB" id="A0A9X1WNA7"/>
<keyword evidence="3" id="KW-1185">Reference proteome</keyword>